<feature type="transmembrane region" description="Helical" evidence="1">
    <location>
        <begin position="24"/>
        <end position="46"/>
    </location>
</feature>
<dbReference type="EMBL" id="JACHEK010000004">
    <property type="protein sequence ID" value="MBB6144218.1"/>
    <property type="molecule type" value="Genomic_DNA"/>
</dbReference>
<evidence type="ECO:0000313" key="2">
    <source>
        <dbReference type="EMBL" id="MBB6144218.1"/>
    </source>
</evidence>
<evidence type="ECO:0000256" key="1">
    <source>
        <dbReference type="SAM" id="Phobius"/>
    </source>
</evidence>
<name>A0A841K0P0_9BACT</name>
<dbReference type="AlphaFoldDB" id="A0A841K0P0"/>
<proteinExistence type="predicted"/>
<keyword evidence="1" id="KW-0812">Transmembrane</keyword>
<gene>
    <name evidence="2" type="ORF">HNQ77_002170</name>
</gene>
<keyword evidence="1" id="KW-0472">Membrane</keyword>
<keyword evidence="3" id="KW-1185">Reference proteome</keyword>
<feature type="transmembrane region" description="Helical" evidence="1">
    <location>
        <begin position="58"/>
        <end position="78"/>
    </location>
</feature>
<evidence type="ECO:0000313" key="3">
    <source>
        <dbReference type="Proteomes" id="UP000538666"/>
    </source>
</evidence>
<protein>
    <submittedName>
        <fullName evidence="2">Uncharacterized protein</fullName>
    </submittedName>
</protein>
<organism evidence="2 3">
    <name type="scientific">Silvibacterium bohemicum</name>
    <dbReference type="NCBI Taxonomy" id="1577686"/>
    <lineage>
        <taxon>Bacteria</taxon>
        <taxon>Pseudomonadati</taxon>
        <taxon>Acidobacteriota</taxon>
        <taxon>Terriglobia</taxon>
        <taxon>Terriglobales</taxon>
        <taxon>Acidobacteriaceae</taxon>
        <taxon>Silvibacterium</taxon>
    </lineage>
</organism>
<reference evidence="2 3" key="1">
    <citation type="submission" date="2020-08" db="EMBL/GenBank/DDBJ databases">
        <title>Genomic Encyclopedia of Type Strains, Phase IV (KMG-IV): sequencing the most valuable type-strain genomes for metagenomic binning, comparative biology and taxonomic classification.</title>
        <authorList>
            <person name="Goeker M."/>
        </authorList>
    </citation>
    <scope>NUCLEOTIDE SEQUENCE [LARGE SCALE GENOMIC DNA]</scope>
    <source>
        <strain evidence="2 3">DSM 103733</strain>
    </source>
</reference>
<dbReference type="RefSeq" id="WP_050059124.1">
    <property type="nucleotide sequence ID" value="NZ_JACHEK010000004.1"/>
</dbReference>
<comment type="caution">
    <text evidence="2">The sequence shown here is derived from an EMBL/GenBank/DDBJ whole genome shotgun (WGS) entry which is preliminary data.</text>
</comment>
<keyword evidence="1" id="KW-1133">Transmembrane helix</keyword>
<accession>A0A841K0P0</accession>
<sequence>MWASFLRLLRQSWQIFLNGQGTTALGFASTWIVAAVSGLIVTGFIFRIRGKAEMMRHWKQNVIIVFAGAIGGNIVWYVPIFACGIVRTVYTDHQQSVTTIERLQGFAVNESRYRQSLRESQAKAENWREAYTGISKGEAVPDRIISAENADRLHDKLAEYAKHSGDSKYSTVRIAPAFYEDRESTNLAMHLLKIFKDSHWSAKWEGSHAEALRSLIYTSAPGVAIYSDDPHNQAIWIMWILKDAGIDAYVAEDTPPGFKGTLVCVEYKQNQELIQP</sequence>
<dbReference type="Proteomes" id="UP000538666">
    <property type="component" value="Unassembled WGS sequence"/>
</dbReference>